<organism evidence="1 2">
    <name type="scientific">Dentiscutata heterogama</name>
    <dbReference type="NCBI Taxonomy" id="1316150"/>
    <lineage>
        <taxon>Eukaryota</taxon>
        <taxon>Fungi</taxon>
        <taxon>Fungi incertae sedis</taxon>
        <taxon>Mucoromycota</taxon>
        <taxon>Glomeromycotina</taxon>
        <taxon>Glomeromycetes</taxon>
        <taxon>Diversisporales</taxon>
        <taxon>Gigasporaceae</taxon>
        <taxon>Dentiscutata</taxon>
    </lineage>
</organism>
<protein>
    <submittedName>
        <fullName evidence="1">16116_t:CDS:1</fullName>
    </submittedName>
</protein>
<evidence type="ECO:0000313" key="1">
    <source>
        <dbReference type="EMBL" id="CAG8575745.1"/>
    </source>
</evidence>
<comment type="caution">
    <text evidence="1">The sequence shown here is derived from an EMBL/GenBank/DDBJ whole genome shotgun (WGS) entry which is preliminary data.</text>
</comment>
<gene>
    <name evidence="1" type="ORF">DHETER_LOCUS6257</name>
</gene>
<evidence type="ECO:0000313" key="2">
    <source>
        <dbReference type="Proteomes" id="UP000789702"/>
    </source>
</evidence>
<dbReference type="EMBL" id="CAJVPU010007693">
    <property type="protein sequence ID" value="CAG8575745.1"/>
    <property type="molecule type" value="Genomic_DNA"/>
</dbReference>
<feature type="non-terminal residue" evidence="1">
    <location>
        <position position="158"/>
    </location>
</feature>
<proteinExistence type="predicted"/>
<dbReference type="Proteomes" id="UP000789702">
    <property type="component" value="Unassembled WGS sequence"/>
</dbReference>
<sequence length="158" mass="17465">MPIKFKKIKGIGMGGGITTPKGKTTQDHLNTVMKTSESVFLKDQDYESAIKSVESSLSKFQTSHADLMLIHSPKPDPQKRIETYNALQKLVRQKMVRSICVSNYDVNHLEELIRINGYSNYDRDTETFVLNGPKVCGNATCGIVTADSLSVGSHTTKA</sequence>
<accession>A0ACA9MBR6</accession>
<name>A0ACA9MBR6_9GLOM</name>
<keyword evidence="2" id="KW-1185">Reference proteome</keyword>
<reference evidence="1" key="1">
    <citation type="submission" date="2021-06" db="EMBL/GenBank/DDBJ databases">
        <authorList>
            <person name="Kallberg Y."/>
            <person name="Tangrot J."/>
            <person name="Rosling A."/>
        </authorList>
    </citation>
    <scope>NUCLEOTIDE SEQUENCE</scope>
    <source>
        <strain evidence="1">IL203A</strain>
    </source>
</reference>